<dbReference type="RefSeq" id="WP_259123646.1">
    <property type="nucleotide sequence ID" value="NZ_JANTZO010000005.1"/>
</dbReference>
<proteinExistence type="predicted"/>
<reference evidence="2" key="1">
    <citation type="submission" date="2022-08" db="EMBL/GenBank/DDBJ databases">
        <title>Genomic Encyclopedia of Type Strains, Phase V (KMG-V): Genome sequencing to study the core and pangenomes of soil and plant-associated prokaryotes.</title>
        <authorList>
            <person name="Whitman W."/>
        </authorList>
    </citation>
    <scope>NUCLEOTIDE SEQUENCE</scope>
    <source>
        <strain evidence="2">SP3049</strain>
    </source>
</reference>
<evidence type="ECO:0000313" key="3">
    <source>
        <dbReference type="Proteomes" id="UP001155057"/>
    </source>
</evidence>
<comment type="caution">
    <text evidence="2">The sequence shown here is derived from an EMBL/GenBank/DDBJ whole genome shotgun (WGS) entry which is preliminary data.</text>
</comment>
<feature type="region of interest" description="Disordered" evidence="1">
    <location>
        <begin position="286"/>
        <end position="317"/>
    </location>
</feature>
<protein>
    <submittedName>
        <fullName evidence="2">Uncharacterized protein</fullName>
    </submittedName>
</protein>
<gene>
    <name evidence="2" type="ORF">GGP61_001399</name>
</gene>
<evidence type="ECO:0000313" key="2">
    <source>
        <dbReference type="EMBL" id="MCS3709795.1"/>
    </source>
</evidence>
<organism evidence="2 3">
    <name type="scientific">Salinibacter ruber</name>
    <dbReference type="NCBI Taxonomy" id="146919"/>
    <lineage>
        <taxon>Bacteria</taxon>
        <taxon>Pseudomonadati</taxon>
        <taxon>Rhodothermota</taxon>
        <taxon>Rhodothermia</taxon>
        <taxon>Rhodothermales</taxon>
        <taxon>Salinibacteraceae</taxon>
        <taxon>Salinibacter</taxon>
    </lineage>
</organism>
<dbReference type="Proteomes" id="UP001155057">
    <property type="component" value="Unassembled WGS sequence"/>
</dbReference>
<accession>A0A9X2TET2</accession>
<dbReference type="AlphaFoldDB" id="A0A9X2TET2"/>
<evidence type="ECO:0000256" key="1">
    <source>
        <dbReference type="SAM" id="MobiDB-lite"/>
    </source>
</evidence>
<dbReference type="EMBL" id="JANUAE010000004">
    <property type="protein sequence ID" value="MCS3709795.1"/>
    <property type="molecule type" value="Genomic_DNA"/>
</dbReference>
<name>A0A9X2TET2_9BACT</name>
<sequence length="317" mass="37266">MPHIQYEDYNPRARSKKILGHCQDVLEEYEEEGLRLTVRQLFYQMVARDVIPNSQAQYNRLQRIVKRGRRSGYLDWERIVDRGRSLRQRKRWSGPQEIIEASARGFHIDLWADQEHRPEVWIEKSALVEVIEGTCEAWDVPYISTRGYVSDSAAWRASQRYRDVMNGRVSERDDPAVTKEGQDDIEQVPVILHLSDHDPSGIDMRRDLEEKFELFGLRFPIRRIALTRQQIEEHQPPPNYAKASDSRADEYVAEHGQECWELDALDPSVIQSVVRDAISDHISDEEAFQRRKEQRKAGRERLKEVSERWPELFGEGK</sequence>